<dbReference type="InterPro" id="IPR014757">
    <property type="entry name" value="Tscrpt_reg_IclR_C"/>
</dbReference>
<dbReference type="InterPro" id="IPR050707">
    <property type="entry name" value="HTH_MetabolicPath_Reg"/>
</dbReference>
<organism evidence="6">
    <name type="scientific">Caldilineaceae bacterium SB0664_bin_27</name>
    <dbReference type="NCBI Taxonomy" id="2605260"/>
    <lineage>
        <taxon>Bacteria</taxon>
        <taxon>Bacillati</taxon>
        <taxon>Chloroflexota</taxon>
        <taxon>Caldilineae</taxon>
        <taxon>Caldilineales</taxon>
        <taxon>Caldilineaceae</taxon>
    </lineage>
</organism>
<evidence type="ECO:0000256" key="3">
    <source>
        <dbReference type="ARBA" id="ARBA00023163"/>
    </source>
</evidence>
<evidence type="ECO:0000259" key="4">
    <source>
        <dbReference type="PROSITE" id="PS51077"/>
    </source>
</evidence>
<accession>A0A6B0YQL9</accession>
<evidence type="ECO:0000256" key="1">
    <source>
        <dbReference type="ARBA" id="ARBA00023015"/>
    </source>
</evidence>
<name>A0A6B0YQL9_9CHLR</name>
<proteinExistence type="predicted"/>
<gene>
    <name evidence="6" type="ORF">F4Y42_07810</name>
</gene>
<dbReference type="GO" id="GO:0003700">
    <property type="term" value="F:DNA-binding transcription factor activity"/>
    <property type="evidence" value="ECO:0007669"/>
    <property type="project" value="TreeGrafter"/>
</dbReference>
<keyword evidence="2" id="KW-0238">DNA-binding</keyword>
<dbReference type="PANTHER" id="PTHR30136">
    <property type="entry name" value="HELIX-TURN-HELIX TRANSCRIPTIONAL REGULATOR, ICLR FAMILY"/>
    <property type="match status" value="1"/>
</dbReference>
<dbReference type="GO" id="GO:0045892">
    <property type="term" value="P:negative regulation of DNA-templated transcription"/>
    <property type="evidence" value="ECO:0007669"/>
    <property type="project" value="TreeGrafter"/>
</dbReference>
<dbReference type="PROSITE" id="PS51077">
    <property type="entry name" value="HTH_ICLR"/>
    <property type="match status" value="1"/>
</dbReference>
<evidence type="ECO:0000259" key="5">
    <source>
        <dbReference type="PROSITE" id="PS51078"/>
    </source>
</evidence>
<comment type="caution">
    <text evidence="6">The sequence shown here is derived from an EMBL/GenBank/DDBJ whole genome shotgun (WGS) entry which is preliminary data.</text>
</comment>
<evidence type="ECO:0000313" key="6">
    <source>
        <dbReference type="EMBL" id="MXY93336.1"/>
    </source>
</evidence>
<dbReference type="GO" id="GO:0003677">
    <property type="term" value="F:DNA binding"/>
    <property type="evidence" value="ECO:0007669"/>
    <property type="project" value="UniProtKB-KW"/>
</dbReference>
<dbReference type="InterPro" id="IPR036388">
    <property type="entry name" value="WH-like_DNA-bd_sf"/>
</dbReference>
<protein>
    <submittedName>
        <fullName evidence="6">IclR family transcriptional regulator</fullName>
    </submittedName>
</protein>
<dbReference type="SUPFAM" id="SSF46785">
    <property type="entry name" value="Winged helix' DNA-binding domain"/>
    <property type="match status" value="1"/>
</dbReference>
<dbReference type="InterPro" id="IPR029016">
    <property type="entry name" value="GAF-like_dom_sf"/>
</dbReference>
<dbReference type="PANTHER" id="PTHR30136:SF24">
    <property type="entry name" value="HTH-TYPE TRANSCRIPTIONAL REPRESSOR ALLR"/>
    <property type="match status" value="1"/>
</dbReference>
<dbReference type="Pfam" id="PF01614">
    <property type="entry name" value="IclR_C"/>
    <property type="match status" value="1"/>
</dbReference>
<sequence length="260" mass="28119">MQPRRGQQLVQSLERGLAALEMALDGSVRPSEVAEALGIDRSTAYRLLYTLMAKGYLLQDERTREFTSNPAKFFQLYGKVATLLDWPDVAGDFLTKLRDESGETANLGVRQANNVIYIAHKPGQAALSVNFALGTSRPLHCSALGKALLAAQPDAVTAEWVASAPLTTYTTRTITEPSHLKRHLGAVRADGYAVDDEETFAGVRCIAAPIHDHRQQVIAALGISGPTTRITQEQLPHFAQTVMQVAAELSAELGAPNSDL</sequence>
<dbReference type="Gene3D" id="3.30.450.40">
    <property type="match status" value="1"/>
</dbReference>
<dbReference type="Pfam" id="PF09339">
    <property type="entry name" value="HTH_IclR"/>
    <property type="match status" value="1"/>
</dbReference>
<dbReference type="InterPro" id="IPR036390">
    <property type="entry name" value="WH_DNA-bd_sf"/>
</dbReference>
<dbReference type="SUPFAM" id="SSF55781">
    <property type="entry name" value="GAF domain-like"/>
    <property type="match status" value="1"/>
</dbReference>
<keyword evidence="3" id="KW-0804">Transcription</keyword>
<dbReference type="Gene3D" id="1.10.10.10">
    <property type="entry name" value="Winged helix-like DNA-binding domain superfamily/Winged helix DNA-binding domain"/>
    <property type="match status" value="1"/>
</dbReference>
<dbReference type="PROSITE" id="PS51078">
    <property type="entry name" value="ICLR_ED"/>
    <property type="match status" value="1"/>
</dbReference>
<evidence type="ECO:0000256" key="2">
    <source>
        <dbReference type="ARBA" id="ARBA00023125"/>
    </source>
</evidence>
<dbReference type="InterPro" id="IPR005471">
    <property type="entry name" value="Tscrpt_reg_IclR_N"/>
</dbReference>
<feature type="domain" description="IclR-ED" evidence="5">
    <location>
        <begin position="72"/>
        <end position="255"/>
    </location>
</feature>
<reference evidence="6" key="1">
    <citation type="submission" date="2019-09" db="EMBL/GenBank/DDBJ databases">
        <title>Characterisation of the sponge microbiome using genome-centric metagenomics.</title>
        <authorList>
            <person name="Engelberts J.P."/>
            <person name="Robbins S.J."/>
            <person name="De Goeij J.M."/>
            <person name="Aranda M."/>
            <person name="Bell S.C."/>
            <person name="Webster N.S."/>
        </authorList>
    </citation>
    <scope>NUCLEOTIDE SEQUENCE</scope>
    <source>
        <strain evidence="6">SB0664_bin_27</strain>
    </source>
</reference>
<dbReference type="AlphaFoldDB" id="A0A6B0YQL9"/>
<feature type="domain" description="HTH iclR-type" evidence="4">
    <location>
        <begin position="10"/>
        <end position="70"/>
    </location>
</feature>
<keyword evidence="1" id="KW-0805">Transcription regulation</keyword>
<dbReference type="EMBL" id="VXRG01000066">
    <property type="protein sequence ID" value="MXY93336.1"/>
    <property type="molecule type" value="Genomic_DNA"/>
</dbReference>
<dbReference type="SMART" id="SM00346">
    <property type="entry name" value="HTH_ICLR"/>
    <property type="match status" value="1"/>
</dbReference>